<reference evidence="1" key="3">
    <citation type="submission" date="2024-05" db="EMBL/GenBank/DDBJ databases">
        <title>Description of novel Chryseobacterium sp. strain C-2.</title>
        <authorList>
            <person name="Saticioglu I.B."/>
        </authorList>
    </citation>
    <scope>NUCLEOTIDE SEQUENCE</scope>
    <source>
        <strain evidence="1">C-2</strain>
    </source>
</reference>
<evidence type="ECO:0000313" key="3">
    <source>
        <dbReference type="Proteomes" id="UP000603715"/>
    </source>
</evidence>
<evidence type="ECO:0000313" key="4">
    <source>
        <dbReference type="Proteomes" id="UP001107960"/>
    </source>
</evidence>
<sequence length="154" mass="17194">MKTIKSTIGIALLCLIATSCSKKSTTSKVLYEKDFSTGHSDWKVSGDTIVKQFDLKIADSKEPLKVFWLASKDPDGCMHVSYTRLERVNMDSNIKADSFRADNVICGTDWESTDETRYDQMKIIGNFSRSKIVGKDVKQGNFLIVKGNGEIVVN</sequence>
<dbReference type="Proteomes" id="UP001107960">
    <property type="component" value="Unassembled WGS sequence"/>
</dbReference>
<organism evidence="2 4">
    <name type="scientific">Chryseobacterium muglaense</name>
    <dbReference type="NCBI Taxonomy" id="2893752"/>
    <lineage>
        <taxon>Bacteria</taxon>
        <taxon>Pseudomonadati</taxon>
        <taxon>Bacteroidota</taxon>
        <taxon>Flavobacteriia</taxon>
        <taxon>Flavobacteriales</taxon>
        <taxon>Weeksellaceae</taxon>
        <taxon>Chryseobacterium group</taxon>
        <taxon>Chryseobacterium</taxon>
    </lineage>
</organism>
<dbReference type="RefSeq" id="WP_191180862.1">
    <property type="nucleotide sequence ID" value="NZ_JACXXP010000032.1"/>
</dbReference>
<reference evidence="3" key="2">
    <citation type="submission" date="2023-07" db="EMBL/GenBank/DDBJ databases">
        <title>Description of novel Chryseobacterium sp. strain C-2.</title>
        <authorList>
            <person name="Saticioglu I.B."/>
        </authorList>
    </citation>
    <scope>NUCLEOTIDE SEQUENCE [LARGE SCALE GENOMIC DNA]</scope>
    <source>
        <strain evidence="3">C-2</strain>
    </source>
</reference>
<dbReference type="PROSITE" id="PS51257">
    <property type="entry name" value="PROKAR_LIPOPROTEIN"/>
    <property type="match status" value="1"/>
</dbReference>
<accession>A0A9Q3UW56</accession>
<keyword evidence="3" id="KW-1185">Reference proteome</keyword>
<evidence type="ECO:0000313" key="1">
    <source>
        <dbReference type="EMBL" id="MBD3906450.1"/>
    </source>
</evidence>
<reference evidence="2" key="1">
    <citation type="submission" date="2021-11" db="EMBL/GenBank/DDBJ databases">
        <title>Description of novel Chryseobacterium species.</title>
        <authorList>
            <person name="Saticioglu I.B."/>
            <person name="Ay H."/>
            <person name="Altun S."/>
            <person name="Duman M."/>
        </authorList>
    </citation>
    <scope>NUCLEOTIDE SEQUENCE</scope>
    <source>
        <strain evidence="2">C-39</strain>
    </source>
</reference>
<dbReference type="EMBL" id="JACXXP010000032">
    <property type="protein sequence ID" value="MBD3906450.1"/>
    <property type="molecule type" value="Genomic_DNA"/>
</dbReference>
<dbReference type="EMBL" id="JAJJML010000001">
    <property type="protein sequence ID" value="MCC9036838.1"/>
    <property type="molecule type" value="Genomic_DNA"/>
</dbReference>
<name>A0A9Q3UW56_9FLAO</name>
<dbReference type="Proteomes" id="UP000603715">
    <property type="component" value="Unassembled WGS sequence"/>
</dbReference>
<evidence type="ECO:0000313" key="2">
    <source>
        <dbReference type="EMBL" id="MCC9036838.1"/>
    </source>
</evidence>
<gene>
    <name evidence="1" type="ORF">IEW27_17850</name>
    <name evidence="2" type="ORF">LNP80_21760</name>
</gene>
<protein>
    <submittedName>
        <fullName evidence="2">Uncharacterized protein</fullName>
    </submittedName>
</protein>
<comment type="caution">
    <text evidence="2">The sequence shown here is derived from an EMBL/GenBank/DDBJ whole genome shotgun (WGS) entry which is preliminary data.</text>
</comment>
<proteinExistence type="predicted"/>
<dbReference type="AlphaFoldDB" id="A0A9Q3UW56"/>